<feature type="binding site" description="in other chain" evidence="8">
    <location>
        <begin position="13"/>
        <end position="16"/>
    </location>
    <ligand>
        <name>IMP</name>
        <dbReference type="ChEBI" id="CHEBI:58053"/>
        <note>ligand shared between dimeric partners</note>
    </ligand>
</feature>
<proteinExistence type="inferred from homology"/>
<feature type="binding site" evidence="8">
    <location>
        <position position="13"/>
    </location>
    <ligand>
        <name>Mg(2+)</name>
        <dbReference type="ChEBI" id="CHEBI:18420"/>
    </ligand>
</feature>
<evidence type="ECO:0000256" key="7">
    <source>
        <dbReference type="ARBA" id="ARBA00023134"/>
    </source>
</evidence>
<dbReference type="GO" id="GO:0005525">
    <property type="term" value="F:GTP binding"/>
    <property type="evidence" value="ECO:0007669"/>
    <property type="project" value="UniProtKB-UniRule"/>
</dbReference>
<dbReference type="PANTHER" id="PTHR11846">
    <property type="entry name" value="ADENYLOSUCCINATE SYNTHETASE"/>
    <property type="match status" value="1"/>
</dbReference>
<dbReference type="GO" id="GO:0005737">
    <property type="term" value="C:cytoplasm"/>
    <property type="evidence" value="ECO:0007669"/>
    <property type="project" value="UniProtKB-SubCell"/>
</dbReference>
<evidence type="ECO:0000256" key="4">
    <source>
        <dbReference type="ARBA" id="ARBA00022741"/>
    </source>
</evidence>
<feature type="binding site" evidence="8">
    <location>
        <begin position="337"/>
        <end position="339"/>
    </location>
    <ligand>
        <name>GTP</name>
        <dbReference type="ChEBI" id="CHEBI:37565"/>
    </ligand>
</feature>
<organism evidence="11 12">
    <name type="scientific">Stigmatella aurantiaca</name>
    <dbReference type="NCBI Taxonomy" id="41"/>
    <lineage>
        <taxon>Bacteria</taxon>
        <taxon>Pseudomonadati</taxon>
        <taxon>Myxococcota</taxon>
        <taxon>Myxococcia</taxon>
        <taxon>Myxococcales</taxon>
        <taxon>Cystobacterineae</taxon>
        <taxon>Archangiaceae</taxon>
        <taxon>Stigmatella</taxon>
    </lineage>
</organism>
<feature type="binding site" evidence="8">
    <location>
        <begin position="40"/>
        <end position="42"/>
    </location>
    <ligand>
        <name>GTP</name>
        <dbReference type="ChEBI" id="CHEBI:37565"/>
    </ligand>
</feature>
<dbReference type="InterPro" id="IPR018220">
    <property type="entry name" value="Adenylosuccin_syn_GTP-bd"/>
</dbReference>
<dbReference type="HAMAP" id="MF_00011">
    <property type="entry name" value="Adenylosucc_synth"/>
    <property type="match status" value="1"/>
</dbReference>
<feature type="binding site" description="in other chain" evidence="8">
    <location>
        <position position="309"/>
    </location>
    <ligand>
        <name>IMP</name>
        <dbReference type="ChEBI" id="CHEBI:58053"/>
        <note>ligand shared between dimeric partners</note>
    </ligand>
</feature>
<feature type="binding site" evidence="8">
    <location>
        <begin position="419"/>
        <end position="421"/>
    </location>
    <ligand>
        <name>GTP</name>
        <dbReference type="ChEBI" id="CHEBI:37565"/>
    </ligand>
</feature>
<dbReference type="NCBIfam" id="NF002223">
    <property type="entry name" value="PRK01117.1"/>
    <property type="match status" value="1"/>
</dbReference>
<dbReference type="PANTHER" id="PTHR11846:SF0">
    <property type="entry name" value="ADENYLOSUCCINATE SYNTHETASE"/>
    <property type="match status" value="1"/>
</dbReference>
<name>A0A1H7UI27_STIAU</name>
<comment type="subunit">
    <text evidence="1 8">Homodimer.</text>
</comment>
<evidence type="ECO:0000256" key="8">
    <source>
        <dbReference type="HAMAP-Rule" id="MF_00011"/>
    </source>
</evidence>
<evidence type="ECO:0000313" key="12">
    <source>
        <dbReference type="Proteomes" id="UP000182719"/>
    </source>
</evidence>
<reference evidence="12" key="1">
    <citation type="submission" date="2016-10" db="EMBL/GenBank/DDBJ databases">
        <authorList>
            <person name="Varghese N."/>
            <person name="Submissions S."/>
        </authorList>
    </citation>
    <scope>NUCLEOTIDE SEQUENCE [LARGE SCALE GENOMIC DNA]</scope>
    <source>
        <strain evidence="12">DSM 17044</strain>
    </source>
</reference>
<keyword evidence="7 8" id="KW-0342">GTP-binding</keyword>
<keyword evidence="5 8" id="KW-0658">Purine biosynthesis</keyword>
<comment type="pathway">
    <text evidence="8 10">Purine metabolism; AMP biosynthesis via de novo pathway; AMP from IMP: step 1/2.</text>
</comment>
<dbReference type="FunFam" id="1.10.300.10:FF:000001">
    <property type="entry name" value="Adenylosuccinate synthetase"/>
    <property type="match status" value="1"/>
</dbReference>
<dbReference type="GO" id="GO:0044208">
    <property type="term" value="P:'de novo' AMP biosynthetic process"/>
    <property type="evidence" value="ECO:0007669"/>
    <property type="project" value="UniProtKB-UniRule"/>
</dbReference>
<evidence type="ECO:0000256" key="1">
    <source>
        <dbReference type="ARBA" id="ARBA00011738"/>
    </source>
</evidence>
<evidence type="ECO:0000256" key="10">
    <source>
        <dbReference type="RuleBase" id="RU000520"/>
    </source>
</evidence>
<dbReference type="InterPro" id="IPR042110">
    <property type="entry name" value="Adenylosuccinate_synth_dom2"/>
</dbReference>
<comment type="function">
    <text evidence="8">Plays an important role in the de novo pathway of purine nucleotide biosynthesis. Catalyzes the first committed step in the biosynthesis of AMP from IMP.</text>
</comment>
<evidence type="ECO:0000256" key="5">
    <source>
        <dbReference type="ARBA" id="ARBA00022755"/>
    </source>
</evidence>
<feature type="binding site" description="in other chain" evidence="8">
    <location>
        <position position="230"/>
    </location>
    <ligand>
        <name>IMP</name>
        <dbReference type="ChEBI" id="CHEBI:58053"/>
        <note>ligand shared between dimeric partners</note>
    </ligand>
</feature>
<dbReference type="Gene3D" id="3.90.170.10">
    <property type="entry name" value="Adenylosuccinate Synthetase, subunit A, domain 3"/>
    <property type="match status" value="1"/>
</dbReference>
<dbReference type="UniPathway" id="UPA00075">
    <property type="reaction ID" value="UER00335"/>
</dbReference>
<evidence type="ECO:0000256" key="9">
    <source>
        <dbReference type="PROSITE-ProRule" id="PRU10134"/>
    </source>
</evidence>
<dbReference type="Gene3D" id="1.10.300.10">
    <property type="entry name" value="Adenylosuccinate Synthetase, subunit A, domain 2"/>
    <property type="match status" value="1"/>
</dbReference>
<feature type="active site" evidence="9">
    <location>
        <position position="141"/>
    </location>
</feature>
<feature type="binding site" description="in other chain" evidence="8">
    <location>
        <position position="130"/>
    </location>
    <ligand>
        <name>IMP</name>
        <dbReference type="ChEBI" id="CHEBI:58053"/>
        <note>ligand shared between dimeric partners</note>
    </ligand>
</feature>
<dbReference type="Pfam" id="PF00709">
    <property type="entry name" value="Adenylsucc_synt"/>
    <property type="match status" value="1"/>
</dbReference>
<dbReference type="SUPFAM" id="SSF52540">
    <property type="entry name" value="P-loop containing nucleoside triphosphate hydrolases"/>
    <property type="match status" value="1"/>
</dbReference>
<dbReference type="PROSITE" id="PS00513">
    <property type="entry name" value="ADENYLOSUCCIN_SYN_2"/>
    <property type="match status" value="1"/>
</dbReference>
<dbReference type="GO" id="GO:0046040">
    <property type="term" value="P:IMP metabolic process"/>
    <property type="evidence" value="ECO:0007669"/>
    <property type="project" value="TreeGrafter"/>
</dbReference>
<feature type="active site" description="Proton donor" evidence="8">
    <location>
        <position position="41"/>
    </location>
</feature>
<evidence type="ECO:0000256" key="6">
    <source>
        <dbReference type="ARBA" id="ARBA00022842"/>
    </source>
</evidence>
<dbReference type="OrthoDB" id="9807553at2"/>
<feature type="binding site" description="in other chain" evidence="8">
    <location>
        <position position="245"/>
    </location>
    <ligand>
        <name>IMP</name>
        <dbReference type="ChEBI" id="CHEBI:58053"/>
        <note>ligand shared between dimeric partners</note>
    </ligand>
</feature>
<dbReference type="GO" id="GO:0004019">
    <property type="term" value="F:adenylosuccinate synthase activity"/>
    <property type="evidence" value="ECO:0007669"/>
    <property type="project" value="UniProtKB-UniRule"/>
</dbReference>
<keyword evidence="4 8" id="KW-0547">Nucleotide-binding</keyword>
<dbReference type="InterPro" id="IPR027417">
    <property type="entry name" value="P-loop_NTPase"/>
</dbReference>
<dbReference type="FunFam" id="3.90.170.10:FF:000001">
    <property type="entry name" value="Adenylosuccinate synthetase"/>
    <property type="match status" value="1"/>
</dbReference>
<feature type="binding site" evidence="8">
    <location>
        <position position="311"/>
    </location>
    <ligand>
        <name>GTP</name>
        <dbReference type="ChEBI" id="CHEBI:37565"/>
    </ligand>
</feature>
<keyword evidence="3 8" id="KW-0479">Metal-binding</keyword>
<dbReference type="EMBL" id="FOAP01000010">
    <property type="protein sequence ID" value="SEL96693.1"/>
    <property type="molecule type" value="Genomic_DNA"/>
</dbReference>
<comment type="cofactor">
    <cofactor evidence="8">
        <name>Mg(2+)</name>
        <dbReference type="ChEBI" id="CHEBI:18420"/>
    </cofactor>
    <text evidence="8">Binds 1 Mg(2+) ion per subunit.</text>
</comment>
<dbReference type="InterPro" id="IPR033128">
    <property type="entry name" value="Adenylosuccin_syn_Lys_AS"/>
</dbReference>
<dbReference type="InterPro" id="IPR042111">
    <property type="entry name" value="Adenylosuccinate_synth_dom3"/>
</dbReference>
<evidence type="ECO:0000313" key="11">
    <source>
        <dbReference type="EMBL" id="SEL96693.1"/>
    </source>
</evidence>
<dbReference type="InterPro" id="IPR042109">
    <property type="entry name" value="Adenylosuccinate_synth_dom1"/>
</dbReference>
<comment type="catalytic activity">
    <reaction evidence="8 10">
        <text>IMP + L-aspartate + GTP = N(6)-(1,2-dicarboxyethyl)-AMP + GDP + phosphate + 2 H(+)</text>
        <dbReference type="Rhea" id="RHEA:15753"/>
        <dbReference type="ChEBI" id="CHEBI:15378"/>
        <dbReference type="ChEBI" id="CHEBI:29991"/>
        <dbReference type="ChEBI" id="CHEBI:37565"/>
        <dbReference type="ChEBI" id="CHEBI:43474"/>
        <dbReference type="ChEBI" id="CHEBI:57567"/>
        <dbReference type="ChEBI" id="CHEBI:58053"/>
        <dbReference type="ChEBI" id="CHEBI:58189"/>
        <dbReference type="EC" id="6.3.4.4"/>
    </reaction>
</comment>
<keyword evidence="8" id="KW-0963">Cytoplasm</keyword>
<dbReference type="EC" id="6.3.4.4" evidence="8 10"/>
<keyword evidence="2 8" id="KW-0436">Ligase</keyword>
<dbReference type="PROSITE" id="PS01266">
    <property type="entry name" value="ADENYLOSUCCIN_SYN_1"/>
    <property type="match status" value="1"/>
</dbReference>
<dbReference type="SMART" id="SM00788">
    <property type="entry name" value="Adenylsucc_synt"/>
    <property type="match status" value="1"/>
</dbReference>
<dbReference type="CDD" id="cd03108">
    <property type="entry name" value="AdSS"/>
    <property type="match status" value="1"/>
</dbReference>
<dbReference type="NCBIfam" id="TIGR00184">
    <property type="entry name" value="purA"/>
    <property type="match status" value="1"/>
</dbReference>
<dbReference type="Gene3D" id="3.40.440.10">
    <property type="entry name" value="Adenylosuccinate Synthetase, subunit A, domain 1"/>
    <property type="match status" value="1"/>
</dbReference>
<dbReference type="GO" id="GO:0000287">
    <property type="term" value="F:magnesium ion binding"/>
    <property type="evidence" value="ECO:0007669"/>
    <property type="project" value="UniProtKB-UniRule"/>
</dbReference>
<protein>
    <recommendedName>
        <fullName evidence="8 10">Adenylosuccinate synthetase</fullName>
        <shortName evidence="8">AMPSase</shortName>
        <shortName evidence="8">AdSS</shortName>
        <ecNumber evidence="8 10">6.3.4.4</ecNumber>
    </recommendedName>
    <alternativeName>
        <fullName evidence="8">IMP--aspartate ligase</fullName>
    </alternativeName>
</protein>
<keyword evidence="6 8" id="KW-0460">Magnesium</keyword>
<accession>A0A1H7UI27</accession>
<dbReference type="Proteomes" id="UP000182719">
    <property type="component" value="Unassembled WGS sequence"/>
</dbReference>
<evidence type="ECO:0000256" key="3">
    <source>
        <dbReference type="ARBA" id="ARBA00022723"/>
    </source>
</evidence>
<keyword evidence="12" id="KW-1185">Reference proteome</keyword>
<feature type="binding site" evidence="8">
    <location>
        <begin position="305"/>
        <end position="311"/>
    </location>
    <ligand>
        <name>substrate</name>
    </ligand>
</feature>
<feature type="binding site" evidence="8">
    <location>
        <position position="144"/>
    </location>
    <ligand>
        <name>IMP</name>
        <dbReference type="ChEBI" id="CHEBI:58053"/>
        <note>ligand shared between dimeric partners</note>
    </ligand>
</feature>
<feature type="binding site" description="in other chain" evidence="8">
    <location>
        <begin position="38"/>
        <end position="41"/>
    </location>
    <ligand>
        <name>IMP</name>
        <dbReference type="ChEBI" id="CHEBI:58053"/>
        <note>ligand shared between dimeric partners</note>
    </ligand>
</feature>
<comment type="subcellular location">
    <subcellularLocation>
        <location evidence="8">Cytoplasm</location>
    </subcellularLocation>
</comment>
<comment type="similarity">
    <text evidence="8 10">Belongs to the adenylosuccinate synthetase family.</text>
</comment>
<feature type="binding site" evidence="8">
    <location>
        <position position="40"/>
    </location>
    <ligand>
        <name>Mg(2+)</name>
        <dbReference type="ChEBI" id="CHEBI:18420"/>
    </ligand>
</feature>
<feature type="active site" description="Proton acceptor" evidence="8">
    <location>
        <position position="13"/>
    </location>
</feature>
<gene>
    <name evidence="8" type="primary">purA</name>
    <name evidence="11" type="ORF">SAMN05444354_11064</name>
</gene>
<sequence length="436" mass="46992">MPNVVVVGAQWGDEGKGKVVDLLTEHAQVVVRFQGGNNAGHTLVVGGQKTVLHLIPSGILHPGKTCVIGNGVVVDPSVLVGEMDALKARGFLKEASHLLISDNAHVIFPWHKQLDVFREKARGGSAIGTTGRGIGPAYEDKVARRGIRVRDLLQPERLRKRIDERLPQALEELRELCQKAGEPVPELDAAKLQEDFASLGEKLRPHVGDASLFLAGQMARGARILFEGAQGTLLDVDHGTYPYVTSSNCVAGNAAVGSGLGPTAIDKVMGISKAYTTRVGGGPFPTELSDTLGDQLRRVGDEFGATTGRPRRCGWLDGVVLRYAVRVNGLSSLALTKLDVLSGIKTLQLCNAYELDGQRISELPGDYEDLGRVKPVYETLPGWDEKLTGVRTFDELPESAKRYVRRVEEISGVPVTCISVGADRGETVLLQNPFRS</sequence>
<dbReference type="RefSeq" id="WP_075008041.1">
    <property type="nucleotide sequence ID" value="NZ_FOAP01000010.1"/>
</dbReference>
<dbReference type="InterPro" id="IPR001114">
    <property type="entry name" value="Adenylosuccinate_synthetase"/>
</dbReference>
<dbReference type="AlphaFoldDB" id="A0A1H7UI27"/>
<evidence type="ECO:0000256" key="2">
    <source>
        <dbReference type="ARBA" id="ARBA00022598"/>
    </source>
</evidence>
<feature type="binding site" evidence="8">
    <location>
        <begin position="12"/>
        <end position="18"/>
    </location>
    <ligand>
        <name>GTP</name>
        <dbReference type="ChEBI" id="CHEBI:37565"/>
    </ligand>
</feature>